<evidence type="ECO:0000256" key="2">
    <source>
        <dbReference type="SAM" id="Phobius"/>
    </source>
</evidence>
<comment type="caution">
    <text evidence="3">The sequence shown here is derived from an EMBL/GenBank/DDBJ whole genome shotgun (WGS) entry which is preliminary data.</text>
</comment>
<feature type="transmembrane region" description="Helical" evidence="2">
    <location>
        <begin position="32"/>
        <end position="54"/>
    </location>
</feature>
<feature type="compositionally biased region" description="Basic and acidic residues" evidence="1">
    <location>
        <begin position="293"/>
        <end position="304"/>
    </location>
</feature>
<keyword evidence="2" id="KW-0812">Transmembrane</keyword>
<keyword evidence="4" id="KW-1185">Reference proteome</keyword>
<reference evidence="3 4" key="1">
    <citation type="journal article" date="2024" name="Nat. Commun.">
        <title>Phylogenomics reveals the evolutionary origins of lichenization in chlorophyte algae.</title>
        <authorList>
            <person name="Puginier C."/>
            <person name="Libourel C."/>
            <person name="Otte J."/>
            <person name="Skaloud P."/>
            <person name="Haon M."/>
            <person name="Grisel S."/>
            <person name="Petersen M."/>
            <person name="Berrin J.G."/>
            <person name="Delaux P.M."/>
            <person name="Dal Grande F."/>
            <person name="Keller J."/>
        </authorList>
    </citation>
    <scope>NUCLEOTIDE SEQUENCE [LARGE SCALE GENOMIC DNA]</scope>
    <source>
        <strain evidence="3 4">SAG 245.80</strain>
    </source>
</reference>
<keyword evidence="2" id="KW-1133">Transmembrane helix</keyword>
<organism evidence="3 4">
    <name type="scientific">Elliptochloris bilobata</name>
    <dbReference type="NCBI Taxonomy" id="381761"/>
    <lineage>
        <taxon>Eukaryota</taxon>
        <taxon>Viridiplantae</taxon>
        <taxon>Chlorophyta</taxon>
        <taxon>core chlorophytes</taxon>
        <taxon>Trebouxiophyceae</taxon>
        <taxon>Trebouxiophyceae incertae sedis</taxon>
        <taxon>Elliptochloris clade</taxon>
        <taxon>Elliptochloris</taxon>
    </lineage>
</organism>
<dbReference type="AlphaFoldDB" id="A0AAW1QWL1"/>
<protein>
    <submittedName>
        <fullName evidence="3">Uncharacterized protein</fullName>
    </submittedName>
</protein>
<accession>A0AAW1QWL1</accession>
<evidence type="ECO:0000256" key="1">
    <source>
        <dbReference type="SAM" id="MobiDB-lite"/>
    </source>
</evidence>
<feature type="transmembrane region" description="Helical" evidence="2">
    <location>
        <begin position="98"/>
        <end position="121"/>
    </location>
</feature>
<dbReference type="Proteomes" id="UP001445335">
    <property type="component" value="Unassembled WGS sequence"/>
</dbReference>
<evidence type="ECO:0000313" key="3">
    <source>
        <dbReference type="EMBL" id="KAK9825665.1"/>
    </source>
</evidence>
<name>A0AAW1QWL1_9CHLO</name>
<sequence>MARRRKDSYGVHDVPLEHDNSRGCCGCFAKGFLSVVITLLLLGAAGLSAVSIIAGKQSTWLYYANGADPQYRIQTGWLWFSVNDGAAQSLKDIGLVSWILGIVAVCGLGVSFILALLYLAITLFGKAGKHIGCIAIPGGLLLGCIMAAYYVLAALLMRNYTEGTVNARYTLWPTWGWAIGMGAAGLWFLAGLFACCIPRRPSSYYVKQDDAPPPLPRSGKAAGPTGAMLRPRANDIEMGVRPAVSNGAVAPLPQAMDPDLRANPQNKFRFPSFAKTSRDDAAQPLSQQTVYRSHADEIANKYRK</sequence>
<dbReference type="EMBL" id="JALJOU010000072">
    <property type="protein sequence ID" value="KAK9825665.1"/>
    <property type="molecule type" value="Genomic_DNA"/>
</dbReference>
<feature type="region of interest" description="Disordered" evidence="1">
    <location>
        <begin position="274"/>
        <end position="304"/>
    </location>
</feature>
<gene>
    <name evidence="3" type="ORF">WJX81_007977</name>
</gene>
<evidence type="ECO:0000313" key="4">
    <source>
        <dbReference type="Proteomes" id="UP001445335"/>
    </source>
</evidence>
<feature type="transmembrane region" description="Helical" evidence="2">
    <location>
        <begin position="133"/>
        <end position="155"/>
    </location>
</feature>
<keyword evidence="2" id="KW-0472">Membrane</keyword>
<feature type="transmembrane region" description="Helical" evidence="2">
    <location>
        <begin position="175"/>
        <end position="197"/>
    </location>
</feature>
<proteinExistence type="predicted"/>